<keyword evidence="13" id="KW-0175">Coiled coil</keyword>
<accession>Q02B34</accession>
<dbReference type="AlphaFoldDB" id="Q02B34"/>
<dbReference type="InterPro" id="IPR009012">
    <property type="entry name" value="GrpE_head"/>
</dbReference>
<dbReference type="InParanoid" id="Q02B34"/>
<reference evidence="14" key="1">
    <citation type="submission" date="2006-10" db="EMBL/GenBank/DDBJ databases">
        <title>Complete sequence of Solibacter usitatus Ellin6076.</title>
        <authorList>
            <consortium name="US DOE Joint Genome Institute"/>
            <person name="Copeland A."/>
            <person name="Lucas S."/>
            <person name="Lapidus A."/>
            <person name="Barry K."/>
            <person name="Detter J.C."/>
            <person name="Glavina del Rio T."/>
            <person name="Hammon N."/>
            <person name="Israni S."/>
            <person name="Dalin E."/>
            <person name="Tice H."/>
            <person name="Pitluck S."/>
            <person name="Thompson L.S."/>
            <person name="Brettin T."/>
            <person name="Bruce D."/>
            <person name="Han C."/>
            <person name="Tapia R."/>
            <person name="Gilna P."/>
            <person name="Schmutz J."/>
            <person name="Larimer F."/>
            <person name="Land M."/>
            <person name="Hauser L."/>
            <person name="Kyrpides N."/>
            <person name="Mikhailova N."/>
            <person name="Janssen P.H."/>
            <person name="Kuske C.R."/>
            <person name="Richardson P."/>
        </authorList>
    </citation>
    <scope>NUCLEOTIDE SEQUENCE</scope>
    <source>
        <strain evidence="14">Ellin6076</strain>
    </source>
</reference>
<evidence type="ECO:0000256" key="9">
    <source>
        <dbReference type="ARBA" id="ARBA00076414"/>
    </source>
</evidence>
<evidence type="ECO:0000256" key="10">
    <source>
        <dbReference type="HAMAP-Rule" id="MF_01151"/>
    </source>
</evidence>
<dbReference type="EMBL" id="CP000473">
    <property type="protein sequence ID" value="ABJ81732.1"/>
    <property type="molecule type" value="Genomic_DNA"/>
</dbReference>
<dbReference type="PANTHER" id="PTHR21237:SF23">
    <property type="entry name" value="GRPE PROTEIN HOMOLOG, MITOCHONDRIAL"/>
    <property type="match status" value="1"/>
</dbReference>
<evidence type="ECO:0000313" key="14">
    <source>
        <dbReference type="EMBL" id="ABJ81732.1"/>
    </source>
</evidence>
<dbReference type="eggNOG" id="COG0576">
    <property type="taxonomic scope" value="Bacteria"/>
</dbReference>
<dbReference type="STRING" id="234267.Acid_0733"/>
<evidence type="ECO:0000256" key="6">
    <source>
        <dbReference type="ARBA" id="ARBA00023186"/>
    </source>
</evidence>
<dbReference type="Gene3D" id="3.90.20.20">
    <property type="match status" value="1"/>
</dbReference>
<organism evidence="14">
    <name type="scientific">Solibacter usitatus (strain Ellin6076)</name>
    <dbReference type="NCBI Taxonomy" id="234267"/>
    <lineage>
        <taxon>Bacteria</taxon>
        <taxon>Pseudomonadati</taxon>
        <taxon>Acidobacteriota</taxon>
        <taxon>Terriglobia</taxon>
        <taxon>Bryobacterales</taxon>
        <taxon>Solibacteraceae</taxon>
        <taxon>Candidatus Solibacter</taxon>
    </lineage>
</organism>
<keyword evidence="6 10" id="KW-0143">Chaperone</keyword>
<dbReference type="CDD" id="cd00446">
    <property type="entry name" value="GrpE"/>
    <property type="match status" value="1"/>
</dbReference>
<keyword evidence="5 10" id="KW-0346">Stress response</keyword>
<dbReference type="OrthoDB" id="9812586at2"/>
<comment type="subunit">
    <text evidence="3 10">Homodimer.</text>
</comment>
<keyword evidence="4 10" id="KW-0963">Cytoplasm</keyword>
<dbReference type="KEGG" id="sus:Acid_0733"/>
<evidence type="ECO:0000256" key="8">
    <source>
        <dbReference type="ARBA" id="ARBA00072274"/>
    </source>
</evidence>
<dbReference type="GO" id="GO:0005737">
    <property type="term" value="C:cytoplasm"/>
    <property type="evidence" value="ECO:0007669"/>
    <property type="project" value="UniProtKB-SubCell"/>
</dbReference>
<dbReference type="Pfam" id="PF01025">
    <property type="entry name" value="GrpE"/>
    <property type="match status" value="1"/>
</dbReference>
<feature type="coiled-coil region" evidence="13">
    <location>
        <begin position="19"/>
        <end position="53"/>
    </location>
</feature>
<comment type="subcellular location">
    <subcellularLocation>
        <location evidence="1 10">Cytoplasm</location>
    </subcellularLocation>
</comment>
<dbReference type="InterPro" id="IPR013805">
    <property type="entry name" value="GrpE_CC"/>
</dbReference>
<dbReference type="SUPFAM" id="SSF58014">
    <property type="entry name" value="Coiled-coil domain of nucleotide exchange factor GrpE"/>
    <property type="match status" value="1"/>
</dbReference>
<comment type="similarity">
    <text evidence="2 10 12">Belongs to the GrpE family.</text>
</comment>
<dbReference type="GO" id="GO:0000774">
    <property type="term" value="F:adenyl-nucleotide exchange factor activity"/>
    <property type="evidence" value="ECO:0007669"/>
    <property type="project" value="InterPro"/>
</dbReference>
<proteinExistence type="inferred from homology"/>
<evidence type="ECO:0000256" key="12">
    <source>
        <dbReference type="RuleBase" id="RU004478"/>
    </source>
</evidence>
<evidence type="ECO:0000256" key="11">
    <source>
        <dbReference type="RuleBase" id="RU000639"/>
    </source>
</evidence>
<comment type="function">
    <text evidence="7 10 11">Participates actively in the response to hyperosmotic and heat shock by preventing the aggregation of stress-denatured proteins, in association with DnaK and GrpE. It is the nucleotide exchange factor for DnaK and may function as a thermosensor. Unfolded proteins bind initially to DnaJ; upon interaction with the DnaJ-bound protein, DnaK hydrolyzes its bound ATP, resulting in the formation of a stable complex. GrpE releases ADP from DnaK; ATP binding to DnaK triggers the release of the substrate protein, thus completing the reaction cycle. Several rounds of ATP-dependent interactions between DnaJ, DnaK and GrpE are required for fully efficient folding.</text>
</comment>
<dbReference type="HAMAP" id="MF_01151">
    <property type="entry name" value="GrpE"/>
    <property type="match status" value="1"/>
</dbReference>
<evidence type="ECO:0000256" key="13">
    <source>
        <dbReference type="SAM" id="Coils"/>
    </source>
</evidence>
<dbReference type="InterPro" id="IPR000740">
    <property type="entry name" value="GrpE"/>
</dbReference>
<evidence type="ECO:0000256" key="3">
    <source>
        <dbReference type="ARBA" id="ARBA00011738"/>
    </source>
</evidence>
<sequence length="163" mass="18516">MAEAEGGGESQSAGLAAQCDQLAVEKAELQDRVLRARAEFDNFRRRAERERSEYLQFAGMETIREILPIVDDFERALKVETADRDYAKGVELIYQRMLDSLKKMGLEPIETAGKKFDPNLHQAVERVQTEEAEDQSILGEFQRGYNFKGKLLRPAMVKVAVHP</sequence>
<gene>
    <name evidence="10" type="primary">grpE</name>
    <name evidence="14" type="ordered locus">Acid_0733</name>
</gene>
<dbReference type="FunFam" id="2.30.22.10:FF:000001">
    <property type="entry name" value="Protein GrpE"/>
    <property type="match status" value="1"/>
</dbReference>
<protein>
    <recommendedName>
        <fullName evidence="8 10">Protein GrpE</fullName>
    </recommendedName>
    <alternativeName>
        <fullName evidence="9 10">HSP-70 cofactor</fullName>
    </alternativeName>
</protein>
<dbReference type="FunCoup" id="Q02B34">
    <property type="interactions" value="566"/>
</dbReference>
<dbReference type="GO" id="GO:0042803">
    <property type="term" value="F:protein homodimerization activity"/>
    <property type="evidence" value="ECO:0007669"/>
    <property type="project" value="InterPro"/>
</dbReference>
<dbReference type="PRINTS" id="PR00773">
    <property type="entry name" value="GRPEPROTEIN"/>
</dbReference>
<evidence type="ECO:0000256" key="7">
    <source>
        <dbReference type="ARBA" id="ARBA00053401"/>
    </source>
</evidence>
<name>Q02B34_SOLUE</name>
<evidence type="ECO:0000256" key="2">
    <source>
        <dbReference type="ARBA" id="ARBA00009054"/>
    </source>
</evidence>
<dbReference type="PROSITE" id="PS01071">
    <property type="entry name" value="GRPE"/>
    <property type="match status" value="1"/>
</dbReference>
<evidence type="ECO:0000256" key="1">
    <source>
        <dbReference type="ARBA" id="ARBA00004496"/>
    </source>
</evidence>
<dbReference type="HOGENOM" id="CLU_057217_5_2_0"/>
<dbReference type="GO" id="GO:0051087">
    <property type="term" value="F:protein-folding chaperone binding"/>
    <property type="evidence" value="ECO:0007669"/>
    <property type="project" value="InterPro"/>
</dbReference>
<dbReference type="Gene3D" id="2.30.22.10">
    <property type="entry name" value="Head domain of nucleotide exchange factor GrpE"/>
    <property type="match status" value="1"/>
</dbReference>
<dbReference type="GO" id="GO:0051082">
    <property type="term" value="F:unfolded protein binding"/>
    <property type="evidence" value="ECO:0007669"/>
    <property type="project" value="TreeGrafter"/>
</dbReference>
<evidence type="ECO:0000256" key="4">
    <source>
        <dbReference type="ARBA" id="ARBA00022490"/>
    </source>
</evidence>
<evidence type="ECO:0000256" key="5">
    <source>
        <dbReference type="ARBA" id="ARBA00023016"/>
    </source>
</evidence>
<dbReference type="NCBIfam" id="NF010738">
    <property type="entry name" value="PRK14140.1"/>
    <property type="match status" value="1"/>
</dbReference>
<dbReference type="SUPFAM" id="SSF51064">
    <property type="entry name" value="Head domain of nucleotide exchange factor GrpE"/>
    <property type="match status" value="1"/>
</dbReference>
<dbReference type="PANTHER" id="PTHR21237">
    <property type="entry name" value="GRPE PROTEIN"/>
    <property type="match status" value="1"/>
</dbReference>
<dbReference type="GO" id="GO:0006457">
    <property type="term" value="P:protein folding"/>
    <property type="evidence" value="ECO:0007669"/>
    <property type="project" value="InterPro"/>
</dbReference>